<evidence type="ECO:0000313" key="3">
    <source>
        <dbReference type="EMBL" id="KAL2071465.1"/>
    </source>
</evidence>
<proteinExistence type="predicted"/>
<gene>
    <name evidence="3" type="ORF">VTL71DRAFT_12700</name>
</gene>
<sequence length="353" mass="40880">MPSGIDPSLLQDLSSQTIQDQQGTLTAHANATIPSSGTTSPPLSFHMFMELPTELRDMIWKRALPAPQIHRITRRITPGELNANDTYSIQSNICPSPLLFTCKPSRRVAMIRYGRQGEDTEISSKKYFFNCETDTFYLAEFNKHLLLYISLSTRSFLPGLDRIRKVAVLGPAMIESLVNRGYWSRILWVLFPCMTLLTLVLGEDQSDYIDCEISKEDRKDVVFMDYDYLFRMVYVSPTDKPQARLRTREKVRYWNASDIHTRQPWADFQARTILEENQPTTVSEMELKFCVPRVLEQKISSVRKEYEEIDRLEKERRAPMGNAMGRPHHFNESMENLRCPSCEKCKSLSAQTR</sequence>
<feature type="region of interest" description="Disordered" evidence="1">
    <location>
        <begin position="17"/>
        <end position="38"/>
    </location>
</feature>
<dbReference type="EMBL" id="JAZHXI010000005">
    <property type="protein sequence ID" value="KAL2071465.1"/>
    <property type="molecule type" value="Genomic_DNA"/>
</dbReference>
<feature type="domain" description="2EXR" evidence="2">
    <location>
        <begin position="45"/>
        <end position="136"/>
    </location>
</feature>
<organism evidence="3 4">
    <name type="scientific">Oculimacula yallundae</name>
    <dbReference type="NCBI Taxonomy" id="86028"/>
    <lineage>
        <taxon>Eukaryota</taxon>
        <taxon>Fungi</taxon>
        <taxon>Dikarya</taxon>
        <taxon>Ascomycota</taxon>
        <taxon>Pezizomycotina</taxon>
        <taxon>Leotiomycetes</taxon>
        <taxon>Helotiales</taxon>
        <taxon>Ploettnerulaceae</taxon>
        <taxon>Oculimacula</taxon>
    </lineage>
</organism>
<evidence type="ECO:0000313" key="4">
    <source>
        <dbReference type="Proteomes" id="UP001595075"/>
    </source>
</evidence>
<dbReference type="Pfam" id="PF20150">
    <property type="entry name" value="2EXR"/>
    <property type="match status" value="1"/>
</dbReference>
<dbReference type="PANTHER" id="PTHR35910">
    <property type="entry name" value="2EXR DOMAIN-CONTAINING PROTEIN"/>
    <property type="match status" value="1"/>
</dbReference>
<dbReference type="InterPro" id="IPR045518">
    <property type="entry name" value="2EXR"/>
</dbReference>
<comment type="caution">
    <text evidence="3">The sequence shown here is derived from an EMBL/GenBank/DDBJ whole genome shotgun (WGS) entry which is preliminary data.</text>
</comment>
<dbReference type="Proteomes" id="UP001595075">
    <property type="component" value="Unassembled WGS sequence"/>
</dbReference>
<reference evidence="3 4" key="1">
    <citation type="journal article" date="2024" name="Commun. Biol.">
        <title>Comparative genomic analysis of thermophilic fungi reveals convergent evolutionary adaptations and gene losses.</title>
        <authorList>
            <person name="Steindorff A.S."/>
            <person name="Aguilar-Pontes M.V."/>
            <person name="Robinson A.J."/>
            <person name="Andreopoulos B."/>
            <person name="LaButti K."/>
            <person name="Kuo A."/>
            <person name="Mondo S."/>
            <person name="Riley R."/>
            <person name="Otillar R."/>
            <person name="Haridas S."/>
            <person name="Lipzen A."/>
            <person name="Grimwood J."/>
            <person name="Schmutz J."/>
            <person name="Clum A."/>
            <person name="Reid I.D."/>
            <person name="Moisan M.C."/>
            <person name="Butler G."/>
            <person name="Nguyen T.T.M."/>
            <person name="Dewar K."/>
            <person name="Conant G."/>
            <person name="Drula E."/>
            <person name="Henrissat B."/>
            <person name="Hansel C."/>
            <person name="Singer S."/>
            <person name="Hutchinson M.I."/>
            <person name="de Vries R.P."/>
            <person name="Natvig D.O."/>
            <person name="Powell A.J."/>
            <person name="Tsang A."/>
            <person name="Grigoriev I.V."/>
        </authorList>
    </citation>
    <scope>NUCLEOTIDE SEQUENCE [LARGE SCALE GENOMIC DNA]</scope>
    <source>
        <strain evidence="3 4">CBS 494.80</strain>
    </source>
</reference>
<dbReference type="PANTHER" id="PTHR35910:SF6">
    <property type="entry name" value="2EXR DOMAIN-CONTAINING PROTEIN"/>
    <property type="match status" value="1"/>
</dbReference>
<evidence type="ECO:0000259" key="2">
    <source>
        <dbReference type="Pfam" id="PF20150"/>
    </source>
</evidence>
<accession>A0ABR4CNA8</accession>
<keyword evidence="4" id="KW-1185">Reference proteome</keyword>
<name>A0ABR4CNA8_9HELO</name>
<evidence type="ECO:0000256" key="1">
    <source>
        <dbReference type="SAM" id="MobiDB-lite"/>
    </source>
</evidence>
<protein>
    <recommendedName>
        <fullName evidence="2">2EXR domain-containing protein</fullName>
    </recommendedName>
</protein>